<dbReference type="RefSeq" id="WP_167383304.1">
    <property type="nucleotide sequence ID" value="NZ_NJAK01000003.1"/>
</dbReference>
<comment type="caution">
    <text evidence="1">The sequence shown here is derived from an EMBL/GenBank/DDBJ whole genome shotgun (WGS) entry which is preliminary data.</text>
</comment>
<proteinExistence type="predicted"/>
<evidence type="ECO:0000313" key="1">
    <source>
        <dbReference type="EMBL" id="PHM59538.1"/>
    </source>
</evidence>
<dbReference type="EMBL" id="NJAK01000003">
    <property type="protein sequence ID" value="PHM59538.1"/>
    <property type="molecule type" value="Genomic_DNA"/>
</dbReference>
<organism evidence="1 2">
    <name type="scientific">Xenorhabdus ishibashii</name>
    <dbReference type="NCBI Taxonomy" id="1034471"/>
    <lineage>
        <taxon>Bacteria</taxon>
        <taxon>Pseudomonadati</taxon>
        <taxon>Pseudomonadota</taxon>
        <taxon>Gammaproteobacteria</taxon>
        <taxon>Enterobacterales</taxon>
        <taxon>Morganellaceae</taxon>
        <taxon>Xenorhabdus</taxon>
    </lineage>
</organism>
<evidence type="ECO:0000313" key="2">
    <source>
        <dbReference type="Proteomes" id="UP000222168"/>
    </source>
</evidence>
<reference evidence="1 2" key="1">
    <citation type="journal article" date="2017" name="Nat. Microbiol.">
        <title>Natural product diversity associated with the nematode symbionts Photorhabdus and Xenorhabdus.</title>
        <authorList>
            <person name="Tobias N.J."/>
            <person name="Wolff H."/>
            <person name="Djahanschiri B."/>
            <person name="Grundmann F."/>
            <person name="Kronenwerth M."/>
            <person name="Shi Y.M."/>
            <person name="Simonyi S."/>
            <person name="Grun P."/>
            <person name="Shapiro-Ilan D."/>
            <person name="Pidot S.J."/>
            <person name="Stinear T.P."/>
            <person name="Ebersberger I."/>
            <person name="Bode H.B."/>
        </authorList>
    </citation>
    <scope>NUCLEOTIDE SEQUENCE [LARGE SCALE GENOMIC DNA]</scope>
    <source>
        <strain evidence="1 2">DSM 22670</strain>
    </source>
</reference>
<gene>
    <name evidence="1" type="ORF">Xish_03657</name>
</gene>
<dbReference type="AlphaFoldDB" id="A0A2D0K7W7"/>
<accession>A0A2D0K7W7</accession>
<sequence>MNCDDRTARSDAMWARSAASRAQFTADNAKMSAIYSSEEVKKLKIRIEELQKKI</sequence>
<keyword evidence="2" id="KW-1185">Reference proteome</keyword>
<name>A0A2D0K7W7_9GAMM</name>
<dbReference type="Proteomes" id="UP000222168">
    <property type="component" value="Unassembled WGS sequence"/>
</dbReference>
<protein>
    <submittedName>
        <fullName evidence="1">Uncharacterized protein</fullName>
    </submittedName>
</protein>